<evidence type="ECO:0000313" key="2">
    <source>
        <dbReference type="WBParaSite" id="SMRG1_75560.1"/>
    </source>
</evidence>
<evidence type="ECO:0000313" key="1">
    <source>
        <dbReference type="Proteomes" id="UP000050790"/>
    </source>
</evidence>
<dbReference type="AlphaFoldDB" id="A0AA85ADU6"/>
<organism evidence="1 2">
    <name type="scientific">Schistosoma margrebowiei</name>
    <dbReference type="NCBI Taxonomy" id="48269"/>
    <lineage>
        <taxon>Eukaryota</taxon>
        <taxon>Metazoa</taxon>
        <taxon>Spiralia</taxon>
        <taxon>Lophotrochozoa</taxon>
        <taxon>Platyhelminthes</taxon>
        <taxon>Trematoda</taxon>
        <taxon>Digenea</taxon>
        <taxon>Strigeidida</taxon>
        <taxon>Schistosomatoidea</taxon>
        <taxon>Schistosomatidae</taxon>
        <taxon>Schistosoma</taxon>
    </lineage>
</organism>
<name>A0AA85ADU6_9TREM</name>
<protein>
    <submittedName>
        <fullName evidence="2">Uncharacterized protein</fullName>
    </submittedName>
</protein>
<sequence>MCVCTLNCKLDVVKVKTNSHSDGKDNNEKKGKIRAFLDRLNISCLLTLMSLFTTTDDYYDSIANKNNIWNGANLDRRTNQADNFCHFCIS</sequence>
<proteinExistence type="predicted"/>
<reference evidence="2" key="1">
    <citation type="submission" date="2023-11" db="UniProtKB">
        <authorList>
            <consortium name="WormBaseParasite"/>
        </authorList>
    </citation>
    <scope>IDENTIFICATION</scope>
</reference>
<dbReference type="WBParaSite" id="SMRG1_75560.1">
    <property type="protein sequence ID" value="SMRG1_75560.1"/>
    <property type="gene ID" value="SMRG1_75560"/>
</dbReference>
<dbReference type="Proteomes" id="UP000050790">
    <property type="component" value="Unassembled WGS sequence"/>
</dbReference>
<accession>A0AA85ADU6</accession>